<evidence type="ECO:0000313" key="2">
    <source>
        <dbReference type="EMBL" id="QCU91168.1"/>
    </source>
</evidence>
<evidence type="ECO:0000259" key="1">
    <source>
        <dbReference type="Pfam" id="PF04366"/>
    </source>
</evidence>
<keyword evidence="3" id="KW-1185">Reference proteome</keyword>
<dbReference type="Pfam" id="PF04366">
    <property type="entry name" value="Ysc84"/>
    <property type="match status" value="1"/>
</dbReference>
<dbReference type="OrthoDB" id="5405772at2"/>
<gene>
    <name evidence="2" type="ORF">FE785_08475</name>
</gene>
<dbReference type="InterPro" id="IPR007461">
    <property type="entry name" value="Ysc84_actin-binding"/>
</dbReference>
<accession>A0A4P9K869</accession>
<reference evidence="2 3" key="1">
    <citation type="submission" date="2019-05" db="EMBL/GenBank/DDBJ databases">
        <title>Thiomicrorhabdus sediminis sp. nov, a novel sulfur-oxidizing bacterium isolated from coastal sediment.</title>
        <authorList>
            <person name="Liu X."/>
        </authorList>
    </citation>
    <scope>NUCLEOTIDE SEQUENCE [LARGE SCALE GENOMIC DNA]</scope>
    <source>
        <strain evidence="2 3">G1</strain>
    </source>
</reference>
<evidence type="ECO:0000313" key="3">
    <source>
        <dbReference type="Proteomes" id="UP000304864"/>
    </source>
</evidence>
<proteinExistence type="predicted"/>
<dbReference type="AlphaFoldDB" id="A0A4P9K869"/>
<protein>
    <submittedName>
        <fullName evidence="2">Lipid-binding SYLF domain-containing protein</fullName>
    </submittedName>
</protein>
<organism evidence="2 3">
    <name type="scientific">Thiomicrorhabdus sediminis</name>
    <dbReference type="NCBI Taxonomy" id="2580412"/>
    <lineage>
        <taxon>Bacteria</taxon>
        <taxon>Pseudomonadati</taxon>
        <taxon>Pseudomonadota</taxon>
        <taxon>Gammaproteobacteria</taxon>
        <taxon>Thiotrichales</taxon>
        <taxon>Piscirickettsiaceae</taxon>
        <taxon>Thiomicrorhabdus</taxon>
    </lineage>
</organism>
<dbReference type="EMBL" id="CP040602">
    <property type="protein sequence ID" value="QCU91168.1"/>
    <property type="molecule type" value="Genomic_DNA"/>
</dbReference>
<feature type="domain" description="Ysc84 actin-binding" evidence="1">
    <location>
        <begin position="80"/>
        <end position="153"/>
    </location>
</feature>
<dbReference type="CDD" id="cd11524">
    <property type="entry name" value="SYLF"/>
    <property type="match status" value="1"/>
</dbReference>
<sequence length="183" mass="20018">MEEHTPESEPQMTQDMTDEEFEDTIRAFRKAPQSRAFFEHAYGYAVFPTIGKAGFFIGGAYGQGRVFEQGRYSGNVEMTQATIGFQFGGQAFSQIIFFQDQRAYDEFTSGNFEFGAQASAIVITAGANAEASTKGTSATGNIGNQYVKAEGQYYKGMAVFSIAKGGLMYEATLGGQKFNFHPN</sequence>
<dbReference type="KEGG" id="thig:FE785_08475"/>
<name>A0A4P9K869_9GAMM</name>
<dbReference type="Proteomes" id="UP000304864">
    <property type="component" value="Chromosome"/>
</dbReference>